<evidence type="ECO:0000256" key="1">
    <source>
        <dbReference type="ARBA" id="ARBA00004651"/>
    </source>
</evidence>
<dbReference type="AlphaFoldDB" id="A0A840UZE2"/>
<keyword evidence="8" id="KW-1185">Reference proteome</keyword>
<dbReference type="GO" id="GO:0055085">
    <property type="term" value="P:transmembrane transport"/>
    <property type="evidence" value="ECO:0007669"/>
    <property type="project" value="InterPro"/>
</dbReference>
<evidence type="ECO:0000256" key="2">
    <source>
        <dbReference type="ARBA" id="ARBA00022692"/>
    </source>
</evidence>
<dbReference type="Pfam" id="PF00528">
    <property type="entry name" value="BPD_transp_1"/>
    <property type="match status" value="1"/>
</dbReference>
<dbReference type="EMBL" id="JACHFD010000002">
    <property type="protein sequence ID" value="MBB5350196.1"/>
    <property type="molecule type" value="Genomic_DNA"/>
</dbReference>
<dbReference type="Gene3D" id="1.10.3720.10">
    <property type="entry name" value="MetI-like"/>
    <property type="match status" value="1"/>
</dbReference>
<protein>
    <submittedName>
        <fullName evidence="7">Microcin C transport system permease protein</fullName>
    </submittedName>
</protein>
<feature type="transmembrane region" description="Helical" evidence="5">
    <location>
        <begin position="318"/>
        <end position="340"/>
    </location>
</feature>
<comment type="caution">
    <text evidence="7">The sequence shown here is derived from an EMBL/GenBank/DDBJ whole genome shotgun (WGS) entry which is preliminary data.</text>
</comment>
<dbReference type="GO" id="GO:0042884">
    <property type="term" value="P:microcin transport"/>
    <property type="evidence" value="ECO:0007669"/>
    <property type="project" value="TreeGrafter"/>
</dbReference>
<evidence type="ECO:0000259" key="6">
    <source>
        <dbReference type="PROSITE" id="PS50928"/>
    </source>
</evidence>
<feature type="transmembrane region" description="Helical" evidence="5">
    <location>
        <begin position="376"/>
        <end position="395"/>
    </location>
</feature>
<keyword evidence="5" id="KW-0813">Transport</keyword>
<dbReference type="GO" id="GO:0005886">
    <property type="term" value="C:plasma membrane"/>
    <property type="evidence" value="ECO:0007669"/>
    <property type="project" value="UniProtKB-SubCell"/>
</dbReference>
<proteinExistence type="inferred from homology"/>
<sequence>MNFPRKTGFLLILCAALASYGHYRGWEIPTLRWFYSFAAPPGSFEPESWRAHQATVVGIAFSALLALVGGVFLWKSRGFHWNPLTLRKMERFRSIGRGYGSYILLLLLVLVAMADQALVGRRALAVKYEGSWYFPAFVSKPYDATTFGQEGRGEANYRELKKQSEGTATQVWMPPVPWDPTFDSDEWMERSLEVRNGQLYEEGESQPYNGFAYAYHPDQGEHLLRSARIRQGRPEGPAEVYGPDGAPVGREVWQNGAMVNSSVPARVDAPSGGKWVRRIYMPLPPSLERGHLLGTDSKGWDILAQLFGGMQVVFKASVFYLLLTYVIGTVLGSMMGYFGGFFDLFMQRIIEILSNVPFLLVVLIITAQIGRDNISLATIIVVLGIFSWISVAIYLRTSTFKEKARDYVSAARVLGAGTSRVIFRHILPNTISTIVTLVPFSVSSVVASLTALDFLGFGVPDSYPSWGRVLNDGVENLGAPWIVSSVFVIMVLLLLLITFVGEAIREAFDPKKFTTYQ</sequence>
<name>A0A840UZE2_9BACT</name>
<keyword evidence="3 5" id="KW-1133">Transmembrane helix</keyword>
<evidence type="ECO:0000256" key="5">
    <source>
        <dbReference type="RuleBase" id="RU363032"/>
    </source>
</evidence>
<evidence type="ECO:0000256" key="4">
    <source>
        <dbReference type="ARBA" id="ARBA00023136"/>
    </source>
</evidence>
<feature type="transmembrane region" description="Helical" evidence="5">
    <location>
        <begin position="95"/>
        <end position="114"/>
    </location>
</feature>
<feature type="transmembrane region" description="Helical" evidence="5">
    <location>
        <begin position="54"/>
        <end position="74"/>
    </location>
</feature>
<feature type="transmembrane region" description="Helical" evidence="5">
    <location>
        <begin position="434"/>
        <end position="459"/>
    </location>
</feature>
<dbReference type="PROSITE" id="PS50928">
    <property type="entry name" value="ABC_TM1"/>
    <property type="match status" value="1"/>
</dbReference>
<dbReference type="InterPro" id="IPR035906">
    <property type="entry name" value="MetI-like_sf"/>
</dbReference>
<evidence type="ECO:0000313" key="8">
    <source>
        <dbReference type="Proteomes" id="UP000557717"/>
    </source>
</evidence>
<feature type="transmembrane region" description="Helical" evidence="5">
    <location>
        <begin position="479"/>
        <end position="501"/>
    </location>
</feature>
<dbReference type="CDD" id="cd06261">
    <property type="entry name" value="TM_PBP2"/>
    <property type="match status" value="1"/>
</dbReference>
<reference evidence="7 8" key="1">
    <citation type="submission" date="2020-08" db="EMBL/GenBank/DDBJ databases">
        <title>Genomic Encyclopedia of Type Strains, Phase IV (KMG-IV): sequencing the most valuable type-strain genomes for metagenomic binning, comparative biology and taxonomic classification.</title>
        <authorList>
            <person name="Goeker M."/>
        </authorList>
    </citation>
    <scope>NUCLEOTIDE SEQUENCE [LARGE SCALE GENOMIC DNA]</scope>
    <source>
        <strain evidence="7 8">YC6886</strain>
    </source>
</reference>
<dbReference type="InterPro" id="IPR000515">
    <property type="entry name" value="MetI-like"/>
</dbReference>
<organism evidence="7 8">
    <name type="scientific">Haloferula luteola</name>
    <dbReference type="NCBI Taxonomy" id="595692"/>
    <lineage>
        <taxon>Bacteria</taxon>
        <taxon>Pseudomonadati</taxon>
        <taxon>Verrucomicrobiota</taxon>
        <taxon>Verrucomicrobiia</taxon>
        <taxon>Verrucomicrobiales</taxon>
        <taxon>Verrucomicrobiaceae</taxon>
        <taxon>Haloferula</taxon>
    </lineage>
</organism>
<comment type="similarity">
    <text evidence="5">Belongs to the binding-protein-dependent transport system permease family.</text>
</comment>
<dbReference type="PANTHER" id="PTHR30325:SF0">
    <property type="entry name" value="INNER MEMBRANE ABC TRANSPORTER PERMEASE PROTEIN YEJE"/>
    <property type="match status" value="1"/>
</dbReference>
<feature type="domain" description="ABC transmembrane type-1" evidence="6">
    <location>
        <begin position="314"/>
        <end position="501"/>
    </location>
</feature>
<dbReference type="PANTHER" id="PTHR30325">
    <property type="entry name" value="MEMBRANE COMPONENT OF ABC TRANSPORTER"/>
    <property type="match status" value="1"/>
</dbReference>
<evidence type="ECO:0000313" key="7">
    <source>
        <dbReference type="EMBL" id="MBB5350196.1"/>
    </source>
</evidence>
<comment type="subcellular location">
    <subcellularLocation>
        <location evidence="1 5">Cell membrane</location>
        <topology evidence="1 5">Multi-pass membrane protein</topology>
    </subcellularLocation>
</comment>
<feature type="transmembrane region" description="Helical" evidence="5">
    <location>
        <begin position="352"/>
        <end position="370"/>
    </location>
</feature>
<keyword evidence="2 5" id="KW-0812">Transmembrane</keyword>
<dbReference type="Proteomes" id="UP000557717">
    <property type="component" value="Unassembled WGS sequence"/>
</dbReference>
<accession>A0A840UZE2</accession>
<evidence type="ECO:0000256" key="3">
    <source>
        <dbReference type="ARBA" id="ARBA00022989"/>
    </source>
</evidence>
<dbReference type="SUPFAM" id="SSF161098">
    <property type="entry name" value="MetI-like"/>
    <property type="match status" value="1"/>
</dbReference>
<gene>
    <name evidence="7" type="ORF">HNR46_000420</name>
</gene>
<keyword evidence="4 5" id="KW-0472">Membrane</keyword>
<dbReference type="RefSeq" id="WP_184015330.1">
    <property type="nucleotide sequence ID" value="NZ_JACHFD010000002.1"/>
</dbReference>